<feature type="compositionally biased region" description="Polar residues" evidence="1">
    <location>
        <begin position="87"/>
        <end position="100"/>
    </location>
</feature>
<protein>
    <submittedName>
        <fullName evidence="2">Uncharacterized protein</fullName>
    </submittedName>
</protein>
<proteinExistence type="predicted"/>
<dbReference type="RefSeq" id="XP_009834639.1">
    <property type="nucleotide sequence ID" value="XM_009836337.1"/>
</dbReference>
<name>W4G9P3_APHAT</name>
<feature type="region of interest" description="Disordered" evidence="1">
    <location>
        <begin position="131"/>
        <end position="161"/>
    </location>
</feature>
<feature type="compositionally biased region" description="Polar residues" evidence="1">
    <location>
        <begin position="147"/>
        <end position="158"/>
    </location>
</feature>
<accession>W4G9P3</accession>
<evidence type="ECO:0000256" key="1">
    <source>
        <dbReference type="SAM" id="MobiDB-lite"/>
    </source>
</evidence>
<dbReference type="AlphaFoldDB" id="W4G9P3"/>
<feature type="region of interest" description="Disordered" evidence="1">
    <location>
        <begin position="255"/>
        <end position="282"/>
    </location>
</feature>
<dbReference type="EMBL" id="KI913138">
    <property type="protein sequence ID" value="ETV75996.1"/>
    <property type="molecule type" value="Genomic_DNA"/>
</dbReference>
<gene>
    <name evidence="2" type="ORF">H257_09948</name>
</gene>
<evidence type="ECO:0000313" key="2">
    <source>
        <dbReference type="EMBL" id="ETV75996.1"/>
    </source>
</evidence>
<reference evidence="2" key="1">
    <citation type="submission" date="2013-12" db="EMBL/GenBank/DDBJ databases">
        <title>The Genome Sequence of Aphanomyces astaci APO3.</title>
        <authorList>
            <consortium name="The Broad Institute Genomics Platform"/>
            <person name="Russ C."/>
            <person name="Tyler B."/>
            <person name="van West P."/>
            <person name="Dieguez-Uribeondo J."/>
            <person name="Young S.K."/>
            <person name="Zeng Q."/>
            <person name="Gargeya S."/>
            <person name="Fitzgerald M."/>
            <person name="Abouelleil A."/>
            <person name="Alvarado L."/>
            <person name="Chapman S.B."/>
            <person name="Gainer-Dewar J."/>
            <person name="Goldberg J."/>
            <person name="Griggs A."/>
            <person name="Gujja S."/>
            <person name="Hansen M."/>
            <person name="Howarth C."/>
            <person name="Imamovic A."/>
            <person name="Ireland A."/>
            <person name="Larimer J."/>
            <person name="McCowan C."/>
            <person name="Murphy C."/>
            <person name="Pearson M."/>
            <person name="Poon T.W."/>
            <person name="Priest M."/>
            <person name="Roberts A."/>
            <person name="Saif S."/>
            <person name="Shea T."/>
            <person name="Sykes S."/>
            <person name="Wortman J."/>
            <person name="Nusbaum C."/>
            <person name="Birren B."/>
        </authorList>
    </citation>
    <scope>NUCLEOTIDE SEQUENCE [LARGE SCALE GENOMIC DNA]</scope>
    <source>
        <strain evidence="2">APO3</strain>
    </source>
</reference>
<dbReference type="GeneID" id="20811944"/>
<feature type="region of interest" description="Disordered" evidence="1">
    <location>
        <begin position="73"/>
        <end position="111"/>
    </location>
</feature>
<feature type="compositionally biased region" description="Polar residues" evidence="1">
    <location>
        <begin position="255"/>
        <end position="270"/>
    </location>
</feature>
<dbReference type="OrthoDB" id="6362633at2759"/>
<organism evidence="2">
    <name type="scientific">Aphanomyces astaci</name>
    <name type="common">Crayfish plague agent</name>
    <dbReference type="NCBI Taxonomy" id="112090"/>
    <lineage>
        <taxon>Eukaryota</taxon>
        <taxon>Sar</taxon>
        <taxon>Stramenopiles</taxon>
        <taxon>Oomycota</taxon>
        <taxon>Saprolegniomycetes</taxon>
        <taxon>Saprolegniales</taxon>
        <taxon>Verrucalvaceae</taxon>
        <taxon>Aphanomyces</taxon>
    </lineage>
</organism>
<dbReference type="VEuPathDB" id="FungiDB:H257_09948"/>
<sequence length="391" mass="42760">MGDNLFAGLNMDFNFADSFVPSSQHQLGSVGRGRHKRHKSSPDVLGQLSFAMLLAEDGVATVDHSVLHPAAAATQPPLASKPGPVPLSSQHGNSSHNPWTTTPPPTRGQSFIEDVDLDDILQDFLEAPDLRTTTAPRPSTPHHDQNHMTLVSSSQGATSAGYDSMMPPNVLPPQYPAQLFHVHQKLHENVLDLKRKSRHERHQSNPDGLFYHAQQLRQLHQQQHSIYPSYSPHQPASVITSTAADTLGRRLPILSPSSELLQSDAPNSSVRPKKRTSRSTGISMDLSQIAVLDDLQTHSIADSSGVNSHDFVVDDVATSHESTRKSYKCGRCGQPKVGHVCSLPDLRNNWSQADLAITRGMKGLDANCKVLASRRYTVVHPDHADHYTSST</sequence>